<accession>A0ACD3AN60</accession>
<proteinExistence type="predicted"/>
<keyword evidence="2" id="KW-1185">Reference proteome</keyword>
<dbReference type="Proteomes" id="UP000308600">
    <property type="component" value="Unassembled WGS sequence"/>
</dbReference>
<name>A0ACD3AN60_9AGAR</name>
<protein>
    <submittedName>
        <fullName evidence="1">Uncharacterized protein</fullName>
    </submittedName>
</protein>
<dbReference type="EMBL" id="ML208387">
    <property type="protein sequence ID" value="TFK67047.1"/>
    <property type="molecule type" value="Genomic_DNA"/>
</dbReference>
<evidence type="ECO:0000313" key="2">
    <source>
        <dbReference type="Proteomes" id="UP000308600"/>
    </source>
</evidence>
<sequence>MKFCLWCSDLGYVRFLFNVHMSVRSQVPVAIALYTSSLSSRAGLYASECHQCRQCRRSQGLASLPGISSLLSKESDDLNTLSMVRERVGFGNGAVGHVKRGIRREVAQIEALKNVLPRDQWKIQWNRELNLVISYPSPTSTTSTNETNQCWNVKMMECRFNRAPGTHLACRPYVEPCSFPIPLSSLLFDYLLHQYKIYIFLWFLLFRSLSDQKGNH</sequence>
<gene>
    <name evidence="1" type="ORF">BDN72DRAFT_116322</name>
</gene>
<organism evidence="1 2">
    <name type="scientific">Pluteus cervinus</name>
    <dbReference type="NCBI Taxonomy" id="181527"/>
    <lineage>
        <taxon>Eukaryota</taxon>
        <taxon>Fungi</taxon>
        <taxon>Dikarya</taxon>
        <taxon>Basidiomycota</taxon>
        <taxon>Agaricomycotina</taxon>
        <taxon>Agaricomycetes</taxon>
        <taxon>Agaricomycetidae</taxon>
        <taxon>Agaricales</taxon>
        <taxon>Pluteineae</taxon>
        <taxon>Pluteaceae</taxon>
        <taxon>Pluteus</taxon>
    </lineage>
</organism>
<reference evidence="1 2" key="1">
    <citation type="journal article" date="2019" name="Nat. Ecol. Evol.">
        <title>Megaphylogeny resolves global patterns of mushroom evolution.</title>
        <authorList>
            <person name="Varga T."/>
            <person name="Krizsan K."/>
            <person name="Foldi C."/>
            <person name="Dima B."/>
            <person name="Sanchez-Garcia M."/>
            <person name="Sanchez-Ramirez S."/>
            <person name="Szollosi G.J."/>
            <person name="Szarkandi J.G."/>
            <person name="Papp V."/>
            <person name="Albert L."/>
            <person name="Andreopoulos W."/>
            <person name="Angelini C."/>
            <person name="Antonin V."/>
            <person name="Barry K.W."/>
            <person name="Bougher N.L."/>
            <person name="Buchanan P."/>
            <person name="Buyck B."/>
            <person name="Bense V."/>
            <person name="Catcheside P."/>
            <person name="Chovatia M."/>
            <person name="Cooper J."/>
            <person name="Damon W."/>
            <person name="Desjardin D."/>
            <person name="Finy P."/>
            <person name="Geml J."/>
            <person name="Haridas S."/>
            <person name="Hughes K."/>
            <person name="Justo A."/>
            <person name="Karasinski D."/>
            <person name="Kautmanova I."/>
            <person name="Kiss B."/>
            <person name="Kocsube S."/>
            <person name="Kotiranta H."/>
            <person name="LaButti K.M."/>
            <person name="Lechner B.E."/>
            <person name="Liimatainen K."/>
            <person name="Lipzen A."/>
            <person name="Lukacs Z."/>
            <person name="Mihaltcheva S."/>
            <person name="Morgado L.N."/>
            <person name="Niskanen T."/>
            <person name="Noordeloos M.E."/>
            <person name="Ohm R.A."/>
            <person name="Ortiz-Santana B."/>
            <person name="Ovrebo C."/>
            <person name="Racz N."/>
            <person name="Riley R."/>
            <person name="Savchenko A."/>
            <person name="Shiryaev A."/>
            <person name="Soop K."/>
            <person name="Spirin V."/>
            <person name="Szebenyi C."/>
            <person name="Tomsovsky M."/>
            <person name="Tulloss R.E."/>
            <person name="Uehling J."/>
            <person name="Grigoriev I.V."/>
            <person name="Vagvolgyi C."/>
            <person name="Papp T."/>
            <person name="Martin F.M."/>
            <person name="Miettinen O."/>
            <person name="Hibbett D.S."/>
            <person name="Nagy L.G."/>
        </authorList>
    </citation>
    <scope>NUCLEOTIDE SEQUENCE [LARGE SCALE GENOMIC DNA]</scope>
    <source>
        <strain evidence="1 2">NL-1719</strain>
    </source>
</reference>
<evidence type="ECO:0000313" key="1">
    <source>
        <dbReference type="EMBL" id="TFK67047.1"/>
    </source>
</evidence>